<reference evidence="2 3" key="1">
    <citation type="submission" date="2019-03" db="EMBL/GenBank/DDBJ databases">
        <title>Genomics of glacier-inhabiting Cryobacterium strains.</title>
        <authorList>
            <person name="Liu Q."/>
            <person name="Xin Y.-H."/>
        </authorList>
    </citation>
    <scope>NUCLEOTIDE SEQUENCE [LARGE SCALE GENOMIC DNA]</scope>
    <source>
        <strain evidence="2 3">RHLT2-21</strain>
    </source>
</reference>
<evidence type="ECO:0000313" key="2">
    <source>
        <dbReference type="EMBL" id="TFC03575.1"/>
    </source>
</evidence>
<proteinExistence type="predicted"/>
<accession>A0A4R8W6E3</accession>
<feature type="domain" description="DUF6671" evidence="1">
    <location>
        <begin position="68"/>
        <end position="280"/>
    </location>
</feature>
<dbReference type="AlphaFoldDB" id="A0A4R8W6E3"/>
<keyword evidence="3" id="KW-1185">Reference proteome</keyword>
<evidence type="ECO:0000259" key="1">
    <source>
        <dbReference type="Pfam" id="PF20376"/>
    </source>
</evidence>
<dbReference type="InterPro" id="IPR046612">
    <property type="entry name" value="DUF6671"/>
</dbReference>
<dbReference type="RefSeq" id="WP_134508987.1">
    <property type="nucleotide sequence ID" value="NZ_SOFM01000027.1"/>
</dbReference>
<comment type="caution">
    <text evidence="2">The sequence shown here is derived from an EMBL/GenBank/DDBJ whole genome shotgun (WGS) entry which is preliminary data.</text>
</comment>
<organism evidence="2 3">
    <name type="scientific">Cryobacterium mannosilyticum</name>
    <dbReference type="NCBI Taxonomy" id="1259190"/>
    <lineage>
        <taxon>Bacteria</taxon>
        <taxon>Bacillati</taxon>
        <taxon>Actinomycetota</taxon>
        <taxon>Actinomycetes</taxon>
        <taxon>Micrococcales</taxon>
        <taxon>Microbacteriaceae</taxon>
        <taxon>Cryobacterium</taxon>
    </lineage>
</organism>
<dbReference type="EMBL" id="SOFM01000027">
    <property type="protein sequence ID" value="TFC03575.1"/>
    <property type="molecule type" value="Genomic_DNA"/>
</dbReference>
<dbReference type="Proteomes" id="UP000297643">
    <property type="component" value="Unassembled WGS sequence"/>
</dbReference>
<protein>
    <recommendedName>
        <fullName evidence="1">DUF6671 domain-containing protein</fullName>
    </recommendedName>
</protein>
<sequence>MTCPRTVYTGRTITFATMHGKELLAHDAFQNTLGATVTAARGLDTDQFGTFAGDIARPLSPRDAARAKARLGMQIAGTGLGLASEGTFTFGFGLFVENIELLLFIDYTLGLEIVEGSVTTSPLAGGRRIASAREALTFASAIGFPGQGVILKSTQNNHTTAHKNITQLEVLGDTTEALLKQHNSVVILPDYRAHKAPSRATAIRALCEKMAQRLATECPHCWAPGFGHINVEHGLPCSLCGSATQTIAADIHGCGRCSYQTRNPRNQAHADPKWCDYCNP</sequence>
<dbReference type="Pfam" id="PF20376">
    <property type="entry name" value="DUF6671"/>
    <property type="match status" value="1"/>
</dbReference>
<name>A0A4R8W6E3_9MICO</name>
<gene>
    <name evidence="2" type="ORF">E3O32_09695</name>
</gene>
<evidence type="ECO:0000313" key="3">
    <source>
        <dbReference type="Proteomes" id="UP000297643"/>
    </source>
</evidence>